<dbReference type="PANTHER" id="PTHR10981:SF0">
    <property type="entry name" value="BATTENIN"/>
    <property type="match status" value="1"/>
</dbReference>
<evidence type="ECO:0000256" key="5">
    <source>
        <dbReference type="ARBA" id="ARBA00022989"/>
    </source>
</evidence>
<dbReference type="InterPro" id="IPR018460">
    <property type="entry name" value="Battenin_disease_Cln3_subgr"/>
</dbReference>
<dbReference type="Gene3D" id="1.20.1250.20">
    <property type="entry name" value="MFS general substrate transporter like domains"/>
    <property type="match status" value="1"/>
</dbReference>
<dbReference type="GO" id="GO:0005765">
    <property type="term" value="C:lysosomal membrane"/>
    <property type="evidence" value="ECO:0007669"/>
    <property type="project" value="UniProtKB-SubCell"/>
</dbReference>
<evidence type="ECO:0000256" key="3">
    <source>
        <dbReference type="ARBA" id="ARBA00022448"/>
    </source>
</evidence>
<keyword evidence="4 7" id="KW-0812">Transmembrane</keyword>
<evidence type="ECO:0000256" key="1">
    <source>
        <dbReference type="ARBA" id="ARBA00004127"/>
    </source>
</evidence>
<dbReference type="Proteomes" id="UP000887568">
    <property type="component" value="Unplaced"/>
</dbReference>
<accession>A0A914AL62</accession>
<dbReference type="Pfam" id="PF02487">
    <property type="entry name" value="CLN3"/>
    <property type="match status" value="1"/>
</dbReference>
<feature type="transmembrane region" description="Helical" evidence="7">
    <location>
        <begin position="378"/>
        <end position="398"/>
    </location>
</feature>
<name>A0A914AL62_PATMI</name>
<organism evidence="8 9">
    <name type="scientific">Patiria miniata</name>
    <name type="common">Bat star</name>
    <name type="synonym">Asterina miniata</name>
    <dbReference type="NCBI Taxonomy" id="46514"/>
    <lineage>
        <taxon>Eukaryota</taxon>
        <taxon>Metazoa</taxon>
        <taxon>Echinodermata</taxon>
        <taxon>Eleutherozoa</taxon>
        <taxon>Asterozoa</taxon>
        <taxon>Asteroidea</taxon>
        <taxon>Valvatacea</taxon>
        <taxon>Valvatida</taxon>
        <taxon>Asterinidae</taxon>
        <taxon>Patiria</taxon>
    </lineage>
</organism>
<comment type="subcellular location">
    <subcellularLocation>
        <location evidence="1">Endomembrane system</location>
        <topology evidence="1">Multi-pass membrane protein</topology>
    </subcellularLocation>
    <subcellularLocation>
        <location evidence="7">Lysosome membrane</location>
        <topology evidence="7">Multi-pass membrane protein</topology>
    </subcellularLocation>
</comment>
<feature type="transmembrane region" description="Helical" evidence="7">
    <location>
        <begin position="35"/>
        <end position="57"/>
    </location>
</feature>
<evidence type="ECO:0000313" key="9">
    <source>
        <dbReference type="Proteomes" id="UP000887568"/>
    </source>
</evidence>
<dbReference type="AlphaFoldDB" id="A0A914AL62"/>
<keyword evidence="9" id="KW-1185">Reference proteome</keyword>
<feature type="transmembrane region" description="Helical" evidence="7">
    <location>
        <begin position="190"/>
        <end position="209"/>
    </location>
</feature>
<keyword evidence="3" id="KW-0813">Transport</keyword>
<proteinExistence type="inferred from homology"/>
<dbReference type="OMA" id="YHIHRKV"/>
<protein>
    <recommendedName>
        <fullName evidence="7">Battenin</fullName>
    </recommendedName>
</protein>
<sequence>MEKGDSCKRHKNQEETDAFLPADDQQCNKEKRRNLLAFWILGLSSFYMYVLMLSAAFDILGSDFEAGGDLWNVTAKPASNTASNNDTSAKRLDCNQLSTGVILLADIVPEVVVMLAAPWFLHYIHYDIKILSTVVTAVLGCLIVALVRIRTLTIVGVLFASISTGLGEFTGVSLMSFYDKGVVSTWSSGTGAASLVASLSFAALTEIGLTPRDALLAQAPVPFGLVLSYWCILVRVPTSKSFQKNGQEDEDPDRLVEYDPFQGKCKDSEERHLTFQERIHHLKHLMKYIIPLMLVYFGSYLIINGLLELIFVRGIRFTHASQYRWFQVLFQVGVFVSRSSINLVTFERLWVFPILQCAVLVVILCVICLAWMPSIFIIFAIIFFAGLICGASYVNTFYQISQNEAPKYKEFAMGATASSEAFGIVIAGVTAIPLHDALCKLELAGKVLN</sequence>
<feature type="transmembrane region" description="Helical" evidence="7">
    <location>
        <begin position="128"/>
        <end position="147"/>
    </location>
</feature>
<evidence type="ECO:0000256" key="6">
    <source>
        <dbReference type="ARBA" id="ARBA00023136"/>
    </source>
</evidence>
<dbReference type="PRINTS" id="PR01315">
    <property type="entry name" value="BATTENIN"/>
</dbReference>
<feature type="transmembrane region" description="Helical" evidence="7">
    <location>
        <begin position="324"/>
        <end position="344"/>
    </location>
</feature>
<dbReference type="PIRSF" id="PIRSF015974">
    <property type="entry name" value="CLN3_BTN1"/>
    <property type="match status" value="1"/>
</dbReference>
<dbReference type="RefSeq" id="XP_038064477.1">
    <property type="nucleotide sequence ID" value="XM_038208549.1"/>
</dbReference>
<feature type="transmembrane region" description="Helical" evidence="7">
    <location>
        <begin position="215"/>
        <end position="234"/>
    </location>
</feature>
<dbReference type="GO" id="GO:0007040">
    <property type="term" value="P:lysosome organization"/>
    <property type="evidence" value="ECO:0007669"/>
    <property type="project" value="TreeGrafter"/>
</dbReference>
<dbReference type="PANTHER" id="PTHR10981">
    <property type="entry name" value="BATTENIN"/>
    <property type="match status" value="1"/>
</dbReference>
<feature type="transmembrane region" description="Helical" evidence="7">
    <location>
        <begin position="101"/>
        <end position="121"/>
    </location>
</feature>
<keyword evidence="7" id="KW-0458">Lysosome</keyword>
<dbReference type="SUPFAM" id="SSF103473">
    <property type="entry name" value="MFS general substrate transporter"/>
    <property type="match status" value="1"/>
</dbReference>
<dbReference type="InterPro" id="IPR003492">
    <property type="entry name" value="Battenin_disease_Cln3"/>
</dbReference>
<reference evidence="8" key="1">
    <citation type="submission" date="2022-11" db="UniProtKB">
        <authorList>
            <consortium name="EnsemblMetazoa"/>
        </authorList>
    </citation>
    <scope>IDENTIFICATION</scope>
</reference>
<dbReference type="EnsemblMetazoa" id="XM_038208549.1">
    <property type="protein sequence ID" value="XP_038064477.1"/>
    <property type="gene ID" value="LOC119734914"/>
</dbReference>
<dbReference type="OrthoDB" id="5965864at2759"/>
<evidence type="ECO:0000313" key="8">
    <source>
        <dbReference type="EnsemblMetazoa" id="XP_038064477.1"/>
    </source>
</evidence>
<keyword evidence="5 7" id="KW-1133">Transmembrane helix</keyword>
<feature type="transmembrane region" description="Helical" evidence="7">
    <location>
        <begin position="351"/>
        <end position="372"/>
    </location>
</feature>
<dbReference type="CDD" id="cd06174">
    <property type="entry name" value="MFS"/>
    <property type="match status" value="1"/>
</dbReference>
<evidence type="ECO:0000256" key="2">
    <source>
        <dbReference type="ARBA" id="ARBA00007467"/>
    </source>
</evidence>
<feature type="transmembrane region" description="Helical" evidence="7">
    <location>
        <begin position="288"/>
        <end position="312"/>
    </location>
</feature>
<evidence type="ECO:0000256" key="4">
    <source>
        <dbReference type="ARBA" id="ARBA00022692"/>
    </source>
</evidence>
<dbReference type="InterPro" id="IPR036259">
    <property type="entry name" value="MFS_trans_sf"/>
</dbReference>
<feature type="transmembrane region" description="Helical" evidence="7">
    <location>
        <begin position="153"/>
        <end position="178"/>
    </location>
</feature>
<keyword evidence="6 7" id="KW-0472">Membrane</keyword>
<dbReference type="GO" id="GO:0051453">
    <property type="term" value="P:regulation of intracellular pH"/>
    <property type="evidence" value="ECO:0007669"/>
    <property type="project" value="TreeGrafter"/>
</dbReference>
<dbReference type="GO" id="GO:0012505">
    <property type="term" value="C:endomembrane system"/>
    <property type="evidence" value="ECO:0007669"/>
    <property type="project" value="UniProtKB-SubCell"/>
</dbReference>
<comment type="similarity">
    <text evidence="2 7">Belongs to the battenin family.</text>
</comment>
<evidence type="ECO:0000256" key="7">
    <source>
        <dbReference type="RuleBase" id="RU361113"/>
    </source>
</evidence>
<dbReference type="GeneID" id="119734914"/>